<dbReference type="SMART" id="SM00028">
    <property type="entry name" value="TPR"/>
    <property type="match status" value="7"/>
</dbReference>
<dbReference type="Gene3D" id="1.25.40.10">
    <property type="entry name" value="Tetratricopeptide repeat domain"/>
    <property type="match status" value="4"/>
</dbReference>
<dbReference type="SUPFAM" id="SSF48452">
    <property type="entry name" value="TPR-like"/>
    <property type="match status" value="3"/>
</dbReference>
<name>A0A368NIQ8_9GAMM</name>
<protein>
    <recommendedName>
        <fullName evidence="4">Tetratricopeptide repeat protein</fullName>
    </recommendedName>
</protein>
<dbReference type="Proteomes" id="UP000252558">
    <property type="component" value="Unassembled WGS sequence"/>
</dbReference>
<dbReference type="PANTHER" id="PTHR37423:SF2">
    <property type="entry name" value="MEMBRANE-BOUND LYTIC MUREIN TRANSGLYCOSYLASE C"/>
    <property type="match status" value="1"/>
</dbReference>
<evidence type="ECO:0000256" key="1">
    <source>
        <dbReference type="SAM" id="SignalP"/>
    </source>
</evidence>
<evidence type="ECO:0000313" key="2">
    <source>
        <dbReference type="EMBL" id="RCU50046.1"/>
    </source>
</evidence>
<dbReference type="EMBL" id="QPID01000005">
    <property type="protein sequence ID" value="RCU50046.1"/>
    <property type="molecule type" value="Genomic_DNA"/>
</dbReference>
<comment type="caution">
    <text evidence="2">The sequence shown here is derived from an EMBL/GenBank/DDBJ whole genome shotgun (WGS) entry which is preliminary data.</text>
</comment>
<organism evidence="2 3">
    <name type="scientific">Corallincola holothuriorum</name>
    <dbReference type="NCBI Taxonomy" id="2282215"/>
    <lineage>
        <taxon>Bacteria</taxon>
        <taxon>Pseudomonadati</taxon>
        <taxon>Pseudomonadota</taxon>
        <taxon>Gammaproteobacteria</taxon>
        <taxon>Alteromonadales</taxon>
        <taxon>Psychromonadaceae</taxon>
        <taxon>Corallincola</taxon>
    </lineage>
</organism>
<gene>
    <name evidence="2" type="ORF">DU002_10550</name>
</gene>
<keyword evidence="1" id="KW-0732">Signal</keyword>
<dbReference type="InterPro" id="IPR011990">
    <property type="entry name" value="TPR-like_helical_dom_sf"/>
</dbReference>
<dbReference type="Pfam" id="PF13174">
    <property type="entry name" value="TPR_6"/>
    <property type="match status" value="3"/>
</dbReference>
<dbReference type="InterPro" id="IPR019734">
    <property type="entry name" value="TPR_rpt"/>
</dbReference>
<dbReference type="Pfam" id="PF13432">
    <property type="entry name" value="TPR_16"/>
    <property type="match status" value="2"/>
</dbReference>
<dbReference type="OrthoDB" id="9806825at2"/>
<sequence length="980" mass="111218">MMKRSLLALLMPLTLAACSSNDPQVVKTLADLEPIERQPFQRPQVDVSTQGLIHQYQSLLEVSEDPNVRIYARYRLVDLGMLHQEEVLAEDASFNTDSLDGLIADYQALLATYPDQPDNHAVLYQLAKAYDLKGDLPAAFATLTTLIDRYPDSPHVAEAQFRRGDILFSQRKYREADQAFTAVIKQPEASSYLLNAHYMRGWCRFKQTRYDAAQRDYLFVLDNLLEEHTTLEGLPKTRRTLANDTLRVMSLTFSYQAGGESVRTLLATTGKRSWDHLLYQHLAEYQLGKELYQQSADTYLAYIKDNTETLWAAQFDIRVLAIYKEAGFTTLIRPEKERFVKLWGQRSGFWQRSEVAVRDQLAPHLHAFLLELGQYYHATVQHQKQAAGKGAGSDVKQQVAQGYQLAADWHLQFLDTFPLDPKTPDIRFLMAEALYEAGSYSDAIAAYELVAYAADAEPLSNIQRSEASYEELLAYKLTGYDAQAPVAAPAMRAEAGYAALVAYQKLMQQAEVKALPKADNQALQLKRIRSQLRFADRFSQDKRAKQAQTLAAQSLLKLQRYDEATEVATRLLAWQPTPDNAQQRIAHLVIGHSAFANENFAVAEQAYQQSLALMKKSDPQRDDTRKKLAAAIYRQGEQAVADGDKALAVKHYLRLGETVPESGFRKNAEYDAATLLLELERWEEAVAILNQFAKRYPKSPLVADIPAKLAFAYEQSGNWQQAAKQYLVLADRGGESAADKEASRQSLLAAAEMYEKADDLDGAINSYRRYAHAYPEPFAMAMEVRAKMAGFYQRTGDEIKRNYWLKKLVKLDAEGGDERSDRSRYLAAFAAQDLAVQQQRTFDSIRLKLPLRKSLKKKRAALDKSLAAWQQVANYQQAEFTTEATYRIAEIYGALSRDLMDSDRPNGLDEMELEQYELLLEEQAYPFEEQAIEVHQANTENAWQGNYDDWVKRSFEALAELLPAQFDKPEQEVSFSDYAH</sequence>
<evidence type="ECO:0008006" key="4">
    <source>
        <dbReference type="Google" id="ProtNLM"/>
    </source>
</evidence>
<keyword evidence="3" id="KW-1185">Reference proteome</keyword>
<dbReference type="AlphaFoldDB" id="A0A368NIQ8"/>
<dbReference type="PROSITE" id="PS51257">
    <property type="entry name" value="PROKAR_LIPOPROTEIN"/>
    <property type="match status" value="1"/>
</dbReference>
<accession>A0A368NIQ8</accession>
<evidence type="ECO:0000313" key="3">
    <source>
        <dbReference type="Proteomes" id="UP000252558"/>
    </source>
</evidence>
<dbReference type="RefSeq" id="WP_114338333.1">
    <property type="nucleotide sequence ID" value="NZ_QPID01000005.1"/>
</dbReference>
<reference evidence="2 3" key="1">
    <citation type="submission" date="2018-07" db="EMBL/GenBank/DDBJ databases">
        <title>Corallincola holothuriorum sp. nov., a new facultative anaerobe isolated from sea cucumber Apostichopus japonicus.</title>
        <authorList>
            <person name="Xia H."/>
        </authorList>
    </citation>
    <scope>NUCLEOTIDE SEQUENCE [LARGE SCALE GENOMIC DNA]</scope>
    <source>
        <strain evidence="2 3">C4</strain>
    </source>
</reference>
<proteinExistence type="predicted"/>
<feature type="signal peptide" evidence="1">
    <location>
        <begin position="1"/>
        <end position="19"/>
    </location>
</feature>
<feature type="chain" id="PRO_5016761869" description="Tetratricopeptide repeat protein" evidence="1">
    <location>
        <begin position="20"/>
        <end position="980"/>
    </location>
</feature>
<dbReference type="PANTHER" id="PTHR37423">
    <property type="entry name" value="SOLUBLE LYTIC MUREIN TRANSGLYCOSYLASE-RELATED"/>
    <property type="match status" value="1"/>
</dbReference>